<organism evidence="9 10">
    <name type="scientific">Kitasatospora gansuensis</name>
    <dbReference type="NCBI Taxonomy" id="258050"/>
    <lineage>
        <taxon>Bacteria</taxon>
        <taxon>Bacillati</taxon>
        <taxon>Actinomycetota</taxon>
        <taxon>Actinomycetes</taxon>
        <taxon>Kitasatosporales</taxon>
        <taxon>Streptomycetaceae</taxon>
        <taxon>Kitasatospora</taxon>
    </lineage>
</organism>
<dbReference type="GO" id="GO:0005524">
    <property type="term" value="F:ATP binding"/>
    <property type="evidence" value="ECO:0007669"/>
    <property type="project" value="UniProtKB-KW"/>
</dbReference>
<protein>
    <recommendedName>
        <fullName evidence="1">non-specific serine/threonine protein kinase</fullName>
        <ecNumber evidence="1">2.7.11.1</ecNumber>
    </recommendedName>
</protein>
<gene>
    <name evidence="9" type="ORF">F4556_000057</name>
</gene>
<proteinExistence type="predicted"/>
<feature type="domain" description="Protein kinase" evidence="8">
    <location>
        <begin position="1"/>
        <end position="255"/>
    </location>
</feature>
<dbReference type="EMBL" id="JACHJR010000001">
    <property type="protein sequence ID" value="MBB4944522.1"/>
    <property type="molecule type" value="Genomic_DNA"/>
</dbReference>
<evidence type="ECO:0000313" key="9">
    <source>
        <dbReference type="EMBL" id="MBB4944522.1"/>
    </source>
</evidence>
<sequence>MEIGSVIGGRYRIDAERVPGIWIAEDTVSGRPVAVKTPTGVPGPAARLRHPGIVEVHEVGEHDGTPFLVMEFLDGYTLGDHLLDGWYPAATVADFGAQLAEALAFAHRAGTAHGGIEPDRLLLTGDGTVKILGFGTVHPAPVSDLRALGSTLHELLGSPPLPGSLGELGELVLELLDEPPGLSVERTEAVAARLRRLAGAPVAEEEPAAPPQRTVAERQFWIYGQPGRRPLGWVLCAVICAGLVAVVGYAVGVTV</sequence>
<evidence type="ECO:0000256" key="3">
    <source>
        <dbReference type="ARBA" id="ARBA00022679"/>
    </source>
</evidence>
<dbReference type="SUPFAM" id="SSF56112">
    <property type="entry name" value="Protein kinase-like (PK-like)"/>
    <property type="match status" value="1"/>
</dbReference>
<keyword evidence="6" id="KW-0067">ATP-binding</keyword>
<evidence type="ECO:0000313" key="10">
    <source>
        <dbReference type="Proteomes" id="UP000573327"/>
    </source>
</evidence>
<dbReference type="Pfam" id="PF00069">
    <property type="entry name" value="Pkinase"/>
    <property type="match status" value="1"/>
</dbReference>
<name>A0A7W7S6C0_9ACTN</name>
<dbReference type="InterPro" id="IPR000719">
    <property type="entry name" value="Prot_kinase_dom"/>
</dbReference>
<keyword evidence="2 9" id="KW-0723">Serine/threonine-protein kinase</keyword>
<evidence type="ECO:0000256" key="4">
    <source>
        <dbReference type="ARBA" id="ARBA00022741"/>
    </source>
</evidence>
<dbReference type="InterPro" id="IPR011009">
    <property type="entry name" value="Kinase-like_dom_sf"/>
</dbReference>
<keyword evidence="4" id="KW-0547">Nucleotide-binding</keyword>
<evidence type="ECO:0000256" key="6">
    <source>
        <dbReference type="ARBA" id="ARBA00022840"/>
    </source>
</evidence>
<dbReference type="PANTHER" id="PTHR43289:SF6">
    <property type="entry name" value="SERINE_THREONINE-PROTEIN KINASE NEKL-3"/>
    <property type="match status" value="1"/>
</dbReference>
<dbReference type="Proteomes" id="UP000573327">
    <property type="component" value="Unassembled WGS sequence"/>
</dbReference>
<dbReference type="AlphaFoldDB" id="A0A7W7S6C0"/>
<keyword evidence="7" id="KW-0812">Transmembrane</keyword>
<dbReference type="PANTHER" id="PTHR43289">
    <property type="entry name" value="MITOGEN-ACTIVATED PROTEIN KINASE KINASE KINASE 20-RELATED"/>
    <property type="match status" value="1"/>
</dbReference>
<keyword evidence="7" id="KW-1133">Transmembrane helix</keyword>
<evidence type="ECO:0000256" key="5">
    <source>
        <dbReference type="ARBA" id="ARBA00022777"/>
    </source>
</evidence>
<evidence type="ECO:0000256" key="2">
    <source>
        <dbReference type="ARBA" id="ARBA00022527"/>
    </source>
</evidence>
<comment type="caution">
    <text evidence="9">The sequence shown here is derived from an EMBL/GenBank/DDBJ whole genome shotgun (WGS) entry which is preliminary data.</text>
</comment>
<evidence type="ECO:0000256" key="7">
    <source>
        <dbReference type="SAM" id="Phobius"/>
    </source>
</evidence>
<dbReference type="GO" id="GO:0004674">
    <property type="term" value="F:protein serine/threonine kinase activity"/>
    <property type="evidence" value="ECO:0007669"/>
    <property type="project" value="UniProtKB-KW"/>
</dbReference>
<reference evidence="9 10" key="1">
    <citation type="submission" date="2020-08" db="EMBL/GenBank/DDBJ databases">
        <title>Sequencing the genomes of 1000 actinobacteria strains.</title>
        <authorList>
            <person name="Klenk H.-P."/>
        </authorList>
    </citation>
    <scope>NUCLEOTIDE SEQUENCE [LARGE SCALE GENOMIC DNA]</scope>
    <source>
        <strain evidence="9 10">DSM 44786</strain>
    </source>
</reference>
<dbReference type="PROSITE" id="PS50011">
    <property type="entry name" value="PROTEIN_KINASE_DOM"/>
    <property type="match status" value="1"/>
</dbReference>
<accession>A0A7W7S6C0</accession>
<dbReference type="RefSeq" id="WP_184910532.1">
    <property type="nucleotide sequence ID" value="NZ_JACHJR010000001.1"/>
</dbReference>
<dbReference type="Gene3D" id="1.10.510.10">
    <property type="entry name" value="Transferase(Phosphotransferase) domain 1"/>
    <property type="match status" value="1"/>
</dbReference>
<keyword evidence="5 9" id="KW-0418">Kinase</keyword>
<evidence type="ECO:0000259" key="8">
    <source>
        <dbReference type="PROSITE" id="PS50011"/>
    </source>
</evidence>
<keyword evidence="3" id="KW-0808">Transferase</keyword>
<dbReference type="EC" id="2.7.11.1" evidence="1"/>
<keyword evidence="10" id="KW-1185">Reference proteome</keyword>
<dbReference type="SMART" id="SM00220">
    <property type="entry name" value="S_TKc"/>
    <property type="match status" value="1"/>
</dbReference>
<feature type="transmembrane region" description="Helical" evidence="7">
    <location>
        <begin position="231"/>
        <end position="252"/>
    </location>
</feature>
<keyword evidence="7" id="KW-0472">Membrane</keyword>
<evidence type="ECO:0000256" key="1">
    <source>
        <dbReference type="ARBA" id="ARBA00012513"/>
    </source>
</evidence>
<dbReference type="Gene3D" id="3.30.200.20">
    <property type="entry name" value="Phosphorylase Kinase, domain 1"/>
    <property type="match status" value="1"/>
</dbReference>